<dbReference type="Pfam" id="PF17042">
    <property type="entry name" value="NBD_C"/>
    <property type="match status" value="1"/>
</dbReference>
<dbReference type="NCBIfam" id="TIGR00557">
    <property type="entry name" value="pdxA"/>
    <property type="match status" value="1"/>
</dbReference>
<protein>
    <submittedName>
        <fullName evidence="14">4-hydroxythreonine-4-phosphate dehydrogenase</fullName>
    </submittedName>
</protein>
<organism evidence="14 15">
    <name type="scientific">Sinomonas atrocyanea</name>
    <dbReference type="NCBI Taxonomy" id="37927"/>
    <lineage>
        <taxon>Bacteria</taxon>
        <taxon>Bacillati</taxon>
        <taxon>Actinomycetota</taxon>
        <taxon>Actinomycetes</taxon>
        <taxon>Micrococcales</taxon>
        <taxon>Micrococcaceae</taxon>
        <taxon>Sinomonas</taxon>
    </lineage>
</organism>
<evidence type="ECO:0000256" key="5">
    <source>
        <dbReference type="ARBA" id="ARBA00022741"/>
    </source>
</evidence>
<evidence type="ECO:0000256" key="1">
    <source>
        <dbReference type="ARBA" id="ARBA00005715"/>
    </source>
</evidence>
<comment type="similarity">
    <text evidence="1">Belongs to the four-carbon acid sugar kinase family.</text>
</comment>
<evidence type="ECO:0000256" key="9">
    <source>
        <dbReference type="ARBA" id="ARBA00023027"/>
    </source>
</evidence>
<evidence type="ECO:0000313" key="15">
    <source>
        <dbReference type="Proteomes" id="UP000070134"/>
    </source>
</evidence>
<dbReference type="InterPro" id="IPR005255">
    <property type="entry name" value="PdxA_fam"/>
</dbReference>
<dbReference type="InterPro" id="IPR037051">
    <property type="entry name" value="4-carb_acid_sugar_kinase_N_sf"/>
</dbReference>
<keyword evidence="9" id="KW-0520">NAD</keyword>
<feature type="domain" description="Four-carbon acid sugar kinase nucleotide binding" evidence="13">
    <location>
        <begin position="260"/>
        <end position="395"/>
    </location>
</feature>
<dbReference type="InterPro" id="IPR010737">
    <property type="entry name" value="4-carb_acid_sugar_kinase_N"/>
</dbReference>
<proteinExistence type="inferred from homology"/>
<dbReference type="SUPFAM" id="SSF142764">
    <property type="entry name" value="YgbK-like"/>
    <property type="match status" value="1"/>
</dbReference>
<dbReference type="Pfam" id="PF07005">
    <property type="entry name" value="SBD_N"/>
    <property type="match status" value="1"/>
</dbReference>
<keyword evidence="4" id="KW-0479">Metal-binding</keyword>
<comment type="similarity">
    <text evidence="2">Belongs to the PdxA family. PdxA2 subfamily.</text>
</comment>
<reference evidence="14 15" key="1">
    <citation type="submission" date="2016-02" db="EMBL/GenBank/DDBJ databases">
        <title>Complete genome of Sinomonas atrocyanea KCTC 3377.</title>
        <authorList>
            <person name="Kim K.M."/>
        </authorList>
    </citation>
    <scope>NUCLEOTIDE SEQUENCE [LARGE SCALE GENOMIC DNA]</scope>
    <source>
        <strain evidence="14 15">KCTC 3377</strain>
    </source>
</reference>
<dbReference type="GO" id="GO:0016301">
    <property type="term" value="F:kinase activity"/>
    <property type="evidence" value="ECO:0007669"/>
    <property type="project" value="UniProtKB-KW"/>
</dbReference>
<dbReference type="GO" id="GO:0046872">
    <property type="term" value="F:metal ion binding"/>
    <property type="evidence" value="ECO:0007669"/>
    <property type="project" value="UniProtKB-KW"/>
</dbReference>
<evidence type="ECO:0000259" key="12">
    <source>
        <dbReference type="Pfam" id="PF07005"/>
    </source>
</evidence>
<keyword evidence="15" id="KW-1185">Reference proteome</keyword>
<evidence type="ECO:0000256" key="4">
    <source>
        <dbReference type="ARBA" id="ARBA00022723"/>
    </source>
</evidence>
<feature type="domain" description="Four-carbon acid sugar kinase N-terminal" evidence="12">
    <location>
        <begin position="5"/>
        <end position="222"/>
    </location>
</feature>
<keyword evidence="7" id="KW-0067">ATP-binding</keyword>
<evidence type="ECO:0000256" key="11">
    <source>
        <dbReference type="SAM" id="MobiDB-lite"/>
    </source>
</evidence>
<dbReference type="KEGG" id="satk:SA2016_0061"/>
<dbReference type="OrthoDB" id="9801783at2"/>
<dbReference type="EMBL" id="CP014518">
    <property type="protein sequence ID" value="AMM30766.1"/>
    <property type="molecule type" value="Genomic_DNA"/>
</dbReference>
<dbReference type="STRING" id="37927.SA2016_0061"/>
<dbReference type="Gene3D" id="3.40.718.10">
    <property type="entry name" value="Isopropylmalate Dehydrogenase"/>
    <property type="match status" value="1"/>
</dbReference>
<evidence type="ECO:0000259" key="13">
    <source>
        <dbReference type="Pfam" id="PF17042"/>
    </source>
</evidence>
<dbReference type="Pfam" id="PF04166">
    <property type="entry name" value="PdxA"/>
    <property type="match status" value="1"/>
</dbReference>
<dbReference type="SUPFAM" id="SSF53659">
    <property type="entry name" value="Isocitrate/Isopropylmalate dehydrogenase-like"/>
    <property type="match status" value="1"/>
</dbReference>
<keyword evidence="10" id="KW-0119">Carbohydrate metabolism</keyword>
<name>A0A126ZV30_9MICC</name>
<evidence type="ECO:0000256" key="8">
    <source>
        <dbReference type="ARBA" id="ARBA00023002"/>
    </source>
</evidence>
<dbReference type="PATRIC" id="fig|37927.3.peg.63"/>
<keyword evidence="6" id="KW-0418">Kinase</keyword>
<keyword evidence="5" id="KW-0547">Nucleotide-binding</keyword>
<sequence length="757" mass="77754">MAKVLVQADDFSGAAEVGQQFTAHGFTARILLTTAATRLRELSSGGSEVVVVDTHTRSAAPGAAHAAVTAAVAGAGAAAVVFKKTDSLWRGNVRAELSALVGLGYDVVLAGALPAMGRTVVGAAPLVAGLPLRASGLWSVEPRPAPENLAELFAGSPVRFLGLEAVRSSDVPERIRSVLGGPAPAVVVVDGETEADLSAVVDAVCSLQLSSGNRPMALAGTGQLAGLLARRLAADAAHSAHSPAGRERPATATGRRGAVLAVVGSASRAARAQVEHLAAAGVDVVGPSSPQMQGAPGVRAALARGRSVALTVPEGRVDPSRSGALVRGLALAARKAQEGLRPDLILTGGETAREVLDALGISSLVPLAAVQHGAVISLADDGRLVATKPGSFGDPLVLAQLYRAIQSSNHPRETTETSMTNPQDDRPFIAVTMGDGAGIGPEVTVGALVHAGAYADSRPVVIGDAHRLRLAAEALGVPAEIVTVHAVEDAEFTLGRVNVIDPELLPADLPWGVESAEAGNAAYHYVRIACELAMAGKVQGICTAPLNKAALHRAGHVYPGHTELLAHFMGVDEVSMMLSTPKVKVIHVTTHIGLVDAIRKIEPGLVERTVRRGDGAMKRAGVAHPTIGVCAINPHAGENGLFGYGEEEEKIAPAIERLQADGIDARGPLPADTAFFLAGRGDYDLIVAMYHDQGHGPVKVLGIEAGVNITVGLPVIRTSVDHGTAFDIAGKGIADVRSMIEALRQAAEMSPRLALQQ</sequence>
<dbReference type="Gene3D" id="3.40.50.10840">
    <property type="entry name" value="Putative sugar-binding, N-terminal domain"/>
    <property type="match status" value="1"/>
</dbReference>
<dbReference type="InterPro" id="IPR031475">
    <property type="entry name" value="NBD_C"/>
</dbReference>
<dbReference type="InterPro" id="IPR042213">
    <property type="entry name" value="NBD_C_sf"/>
</dbReference>
<dbReference type="GO" id="GO:0016491">
    <property type="term" value="F:oxidoreductase activity"/>
    <property type="evidence" value="ECO:0007669"/>
    <property type="project" value="UniProtKB-KW"/>
</dbReference>
<keyword evidence="8" id="KW-0560">Oxidoreductase</keyword>
<dbReference type="Gene3D" id="3.40.980.20">
    <property type="entry name" value="Four-carbon acid sugar kinase, nucleotide binding domain"/>
    <property type="match status" value="1"/>
</dbReference>
<dbReference type="PANTHER" id="PTHR30004:SF6">
    <property type="entry name" value="D-THREONATE 4-PHOSPHATE DEHYDROGENASE"/>
    <property type="match status" value="1"/>
</dbReference>
<evidence type="ECO:0000256" key="3">
    <source>
        <dbReference type="ARBA" id="ARBA00022679"/>
    </source>
</evidence>
<gene>
    <name evidence="14" type="ORF">SA2016_0061</name>
</gene>
<dbReference type="GO" id="GO:0005524">
    <property type="term" value="F:ATP binding"/>
    <property type="evidence" value="ECO:0007669"/>
    <property type="project" value="UniProtKB-KW"/>
</dbReference>
<dbReference type="GO" id="GO:0051287">
    <property type="term" value="F:NAD binding"/>
    <property type="evidence" value="ECO:0007669"/>
    <property type="project" value="InterPro"/>
</dbReference>
<evidence type="ECO:0000256" key="6">
    <source>
        <dbReference type="ARBA" id="ARBA00022777"/>
    </source>
</evidence>
<dbReference type="Proteomes" id="UP000070134">
    <property type="component" value="Chromosome"/>
</dbReference>
<evidence type="ECO:0000256" key="10">
    <source>
        <dbReference type="ARBA" id="ARBA00023277"/>
    </source>
</evidence>
<keyword evidence="3" id="KW-0808">Transferase</keyword>
<dbReference type="AlphaFoldDB" id="A0A126ZV30"/>
<evidence type="ECO:0000313" key="14">
    <source>
        <dbReference type="EMBL" id="AMM30766.1"/>
    </source>
</evidence>
<dbReference type="RefSeq" id="WP_066494181.1">
    <property type="nucleotide sequence ID" value="NZ_BJMO01000013.1"/>
</dbReference>
<evidence type="ECO:0000256" key="7">
    <source>
        <dbReference type="ARBA" id="ARBA00022840"/>
    </source>
</evidence>
<evidence type="ECO:0000256" key="2">
    <source>
        <dbReference type="ARBA" id="ARBA00009464"/>
    </source>
</evidence>
<accession>A0A126ZV30</accession>
<dbReference type="PANTHER" id="PTHR30004">
    <property type="entry name" value="4-HYDROXYTHREONINE-4-PHOSPHATE DEHYDROGENASE"/>
    <property type="match status" value="1"/>
</dbReference>
<feature type="region of interest" description="Disordered" evidence="11">
    <location>
        <begin position="408"/>
        <end position="427"/>
    </location>
</feature>